<gene>
    <name evidence="1" type="ORF">BKP37_08920</name>
</gene>
<comment type="caution">
    <text evidence="1">The sequence shown here is derived from an EMBL/GenBank/DDBJ whole genome shotgun (WGS) entry which is preliminary data.</text>
</comment>
<proteinExistence type="predicted"/>
<evidence type="ECO:0000313" key="1">
    <source>
        <dbReference type="EMBL" id="OIJ14287.1"/>
    </source>
</evidence>
<dbReference type="AlphaFoldDB" id="A0A1S2LRJ3"/>
<accession>A0A1S2LRJ3</accession>
<evidence type="ECO:0000313" key="2">
    <source>
        <dbReference type="Proteomes" id="UP000179524"/>
    </source>
</evidence>
<organism evidence="1 2">
    <name type="scientific">Anaerobacillus alkalilacustris</name>
    <dbReference type="NCBI Taxonomy" id="393763"/>
    <lineage>
        <taxon>Bacteria</taxon>
        <taxon>Bacillati</taxon>
        <taxon>Bacillota</taxon>
        <taxon>Bacilli</taxon>
        <taxon>Bacillales</taxon>
        <taxon>Bacillaceae</taxon>
        <taxon>Anaerobacillus</taxon>
    </lineage>
</organism>
<keyword evidence="2" id="KW-1185">Reference proteome</keyword>
<protein>
    <submittedName>
        <fullName evidence="1">Uncharacterized protein</fullName>
    </submittedName>
</protein>
<dbReference type="OrthoDB" id="1934325at2"/>
<reference evidence="1 2" key="1">
    <citation type="submission" date="2016-10" db="EMBL/GenBank/DDBJ databases">
        <title>Draft genome sequences of four alkaliphilic bacteria belonging to the Anaerobacillus genus.</title>
        <authorList>
            <person name="Bassil N.M."/>
            <person name="Lloyd J.R."/>
        </authorList>
    </citation>
    <scope>NUCLEOTIDE SEQUENCE [LARGE SCALE GENOMIC DNA]</scope>
    <source>
        <strain evidence="1 2">DSM 18345</strain>
    </source>
</reference>
<sequence length="262" mass="30749">MISEIHNKISQTGSNLSDRLEDKLTGDFFGAIRYLPFEIGLKHVLTTTLLSNQNTQVKWLSFISNQKGYDYEMEFWPRQEAGEIDLLITFEDTVIGIEVKYLSGISSEDQEEDIVVDYTQSYNQLARYSRMLEKFSVNKDVYLLFLAPYEMMNTVKKNIEDRSIISPSVQLGFLCWQNILEALKEQELIDLEKGQKLILEDLQLLLTKKGFIRFKGFKDTIFHQPIIKGGYIFQSDMTLNKENWHWPTQMIKERDYYVFNDS</sequence>
<dbReference type="Proteomes" id="UP000179524">
    <property type="component" value="Unassembled WGS sequence"/>
</dbReference>
<dbReference type="RefSeq" id="WP_071309255.1">
    <property type="nucleotide sequence ID" value="NZ_MLQR01000021.1"/>
</dbReference>
<dbReference type="EMBL" id="MLQR01000021">
    <property type="protein sequence ID" value="OIJ14287.1"/>
    <property type="molecule type" value="Genomic_DNA"/>
</dbReference>
<name>A0A1S2LRJ3_9BACI</name>